<dbReference type="PROSITE" id="PS51218">
    <property type="entry name" value="SF3_HELICASE_2"/>
    <property type="match status" value="1"/>
</dbReference>
<evidence type="ECO:0000256" key="7">
    <source>
        <dbReference type="ARBA" id="ARBA00022953"/>
    </source>
</evidence>
<accession>A0A648RLL5</accession>
<keyword evidence="9" id="KW-0472">Membrane</keyword>
<evidence type="ECO:0000313" key="12">
    <source>
        <dbReference type="EMBL" id="QFR04960.1"/>
    </source>
</evidence>
<dbReference type="Pfam" id="PF00680">
    <property type="entry name" value="RdRP_1"/>
    <property type="match status" value="1"/>
</dbReference>
<evidence type="ECO:0000256" key="8">
    <source>
        <dbReference type="SAM" id="MobiDB-lite"/>
    </source>
</evidence>
<protein>
    <recommendedName>
        <fullName evidence="13">Genome polyprotein</fullName>
    </recommendedName>
</protein>
<evidence type="ECO:0000259" key="11">
    <source>
        <dbReference type="PROSITE" id="PS51218"/>
    </source>
</evidence>
<evidence type="ECO:0000256" key="9">
    <source>
        <dbReference type="SAM" id="Phobius"/>
    </source>
</evidence>
<feature type="compositionally biased region" description="Basic and acidic residues" evidence="8">
    <location>
        <begin position="1012"/>
        <end position="1041"/>
    </location>
</feature>
<dbReference type="GO" id="GO:0003724">
    <property type="term" value="F:RNA helicase activity"/>
    <property type="evidence" value="ECO:0007669"/>
    <property type="project" value="InterPro"/>
</dbReference>
<feature type="domain" description="RdRp catalytic" evidence="10">
    <location>
        <begin position="1664"/>
        <end position="1792"/>
    </location>
</feature>
<name>A0A648RLL5_9VIRU</name>
<keyword evidence="2" id="KW-0808">Transferase</keyword>
<evidence type="ECO:0000256" key="6">
    <source>
        <dbReference type="ARBA" id="ARBA00022840"/>
    </source>
</evidence>
<dbReference type="CDD" id="cd23169">
    <property type="entry name" value="ps-ssRNAv-Picornavirales"/>
    <property type="match status" value="1"/>
</dbReference>
<feature type="region of interest" description="Disordered" evidence="8">
    <location>
        <begin position="949"/>
        <end position="1068"/>
    </location>
</feature>
<feature type="compositionally biased region" description="Basic and acidic residues" evidence="8">
    <location>
        <begin position="978"/>
        <end position="1001"/>
    </location>
</feature>
<feature type="compositionally biased region" description="Basic residues" evidence="8">
    <location>
        <begin position="1042"/>
        <end position="1051"/>
    </location>
</feature>
<dbReference type="EMBL" id="MK301250">
    <property type="protein sequence ID" value="QFR04960.1"/>
    <property type="molecule type" value="Genomic_RNA"/>
</dbReference>
<evidence type="ECO:0000256" key="1">
    <source>
        <dbReference type="ARBA" id="ARBA00022484"/>
    </source>
</evidence>
<evidence type="ECO:0000256" key="4">
    <source>
        <dbReference type="ARBA" id="ARBA00022741"/>
    </source>
</evidence>
<feature type="compositionally biased region" description="Basic and acidic residues" evidence="8">
    <location>
        <begin position="1052"/>
        <end position="1061"/>
    </location>
</feature>
<keyword evidence="7" id="KW-0693">Viral RNA replication</keyword>
<dbReference type="InterPro" id="IPR014759">
    <property type="entry name" value="Helicase_SF3_ssRNA_vir"/>
</dbReference>
<dbReference type="GO" id="GO:0006351">
    <property type="term" value="P:DNA-templated transcription"/>
    <property type="evidence" value="ECO:0007669"/>
    <property type="project" value="InterPro"/>
</dbReference>
<dbReference type="GO" id="GO:0039694">
    <property type="term" value="P:viral RNA genome replication"/>
    <property type="evidence" value="ECO:0007669"/>
    <property type="project" value="InterPro"/>
</dbReference>
<evidence type="ECO:0000256" key="3">
    <source>
        <dbReference type="ARBA" id="ARBA00022695"/>
    </source>
</evidence>
<keyword evidence="9" id="KW-1133">Transmembrane helix</keyword>
<keyword evidence="4" id="KW-0547">Nucleotide-binding</keyword>
<evidence type="ECO:0000259" key="10">
    <source>
        <dbReference type="PROSITE" id="PS50507"/>
    </source>
</evidence>
<feature type="compositionally biased region" description="Basic residues" evidence="8">
    <location>
        <begin position="1002"/>
        <end position="1011"/>
    </location>
</feature>
<keyword evidence="9" id="KW-0812">Transmembrane</keyword>
<proteinExistence type="predicted"/>
<dbReference type="InterPro" id="IPR043502">
    <property type="entry name" value="DNA/RNA_pol_sf"/>
</dbReference>
<dbReference type="SUPFAM" id="SSF56672">
    <property type="entry name" value="DNA/RNA polymerases"/>
    <property type="match status" value="1"/>
</dbReference>
<keyword evidence="5" id="KW-0378">Hydrolase</keyword>
<dbReference type="InterPro" id="IPR007094">
    <property type="entry name" value="RNA-dir_pol_PSvirus"/>
</dbReference>
<feature type="transmembrane region" description="Helical" evidence="9">
    <location>
        <begin position="771"/>
        <end position="792"/>
    </location>
</feature>
<evidence type="ECO:0008006" key="13">
    <source>
        <dbReference type="Google" id="ProtNLM"/>
    </source>
</evidence>
<dbReference type="Gene3D" id="1.20.960.20">
    <property type="match status" value="1"/>
</dbReference>
<dbReference type="GO" id="GO:0005524">
    <property type="term" value="F:ATP binding"/>
    <property type="evidence" value="ECO:0007669"/>
    <property type="project" value="UniProtKB-KW"/>
</dbReference>
<dbReference type="Gene3D" id="3.30.70.270">
    <property type="match status" value="1"/>
</dbReference>
<dbReference type="InterPro" id="IPR001205">
    <property type="entry name" value="RNA-dir_pol_C"/>
</dbReference>
<sequence>MAQSKMMSEGELQVFDNITSLPADLRNAIHKFSESNDYCIKMMAQVQKTMSTIDEKVNTTSGKLQDMSDSLINLFKVKEDEFSVAKIIENVKQHPAGLLANVTSLYRSSDMVDFSTNLISFASLLGFEQPIINGIRDRWTKIEDSVQCNRYQSEASVTKIACLLLAVLGKTKLGFGLTDLASVIKDTKKNASVYKDLIEEIEDFAEEHGFGFSTRARLVKEMKDQIDDLLKKMQEFEQINVVCPIKFCRQTIYTDFKELGSKIEKCVVDMSKKKMDSFIGTSMAATIFTLQQRFCKLKTSVEQVRRTNGYRVVPQGLVLLGAESQIGKSYLMEELENRIKKELHRRYLANPENETLQAFADVDRWETWNQSLRDKYDQNQQGQEGHCIDDCFTNSDHMEHPMLITYISPRAIPTYQADLTSKGLPYNARYVMLSCNTFPRESKTISNPHALANRFPVFVHCSLKPGRTPPPPSEDGTINRDFDWLNLHLSTGNKYYNQTVETGVQTCHTCFGPCECVTIDMIVEQMVTRLIIAQKMYESQEKAYNQNKYQMFYDAVSDLYRGGNVSTMDIDIEQLPGFQRFQIPLDLKNDQKIYNWMMISKTKNEKQISDFLDGAGITIRNGDMCTFKWFVEALNVTELSDFVLLYHEFGFKPPTKYESVINDFFKQSFWMDYHEAFLWHEGRIYYNDHYASETPLTQTYEAYAEEHFSMWYYLRRIFTDPLFLVYGLVFVCLVLLGLNGFFAMCIVINFMRLHTLFKTGEDPASSSNVDCTAFFNSLVAKAVVAFILWVIYKIVSFLVKKTKMWFIDPIWNKYPEEKKMFVGEFESSKVIFKKRKIYSQINDGTVVFVDQNNKSFGNLSYLSVGKPIVFGTVKSFVYKGVNLIFFACLKNKQIDPAAFSLCLDRVEASEIYLPEKYLSEELKLLVEQHGCYTKYICFEGSYEYSNPYDQHLGRRPKTVTSYKKRDDDSTDDEYEGEGSGKPEQKRTNRSVRKYENEDSGSKQKKRTNRTVRRYEVEGSGKPEQKRTNRSVRKYENEDSGSKQKKRTNRTVRRYEVEDSGAKQRKRENRTVRTYEATKMFDQLTQGIDISASDDSFGEEDYVPSCVEGVDVIDITKTLDFDEGENVQVKFPTASAGTFEGTEALLKDAKYESAVDPNANAILKRIRDELNVQVFSVECEGSALFGIGVGRYIVFPSHLVFGKDEIVLFKRSTGAAVLGKECYLARVVKYCKNWELCGAVILPLKDPEYKKIIPENRPTQNLTFPLSALKYVPKDHDIGSRSLTKYCLQYLPKQGFIIPGMISYIKNYEGKLSGINVKCEIFAMQTLPMMNAQTIPRDCGGAVVMLHPSATRKLIGMHIGSASNVVTMKDGCLDSRSTGLIAILSLERLHVLTEKSYASEGEFQSGTGFPKVTWAKPNKYDNFHTLISDSDIGVHLPIDNDDSIKYYGDLEKNQPPCDVKGKTDHYKTPFYGCFEETKRPSALIEAHVPDTSKLLNDSRGNPSILVTQLSGYAGKTYEIPAEIMSTMIEQLKEYMIEVMQGYAIGTSSNSKTAMWEALNGQYFNDDFDKLNEKSSAGIPWTNLGATTKNDFLERKRILNMYRTSGEDKFVEGFYLKDDKLTKYFKRVFNNKIEQAKSLKRTFSIWKACLKDELRKLEKVHYGTYKYFMDVDYKNFDQKLLAQFIKAVAVIIVETIRHYEKNDEYANARYVYFEELIYTIICASKTLFMTNRGNKSGNVLTTELNCLVNFLYGWYVFIKTTGDTSLQSYLRYVRDKNFGDDKAMGLTQEAVDMGFNFHAYKKVMAEIGQTVTPGNKSDVELPYFEDICELQFLKRNFYQLYPTIWIAPLDKTSIESVFNYSCLTEEEIEEWQATIREQLMEAMLHGKKYYSTFVKKLREWVSTYKFKHYHPELREAIMPILLNRYVDMLRSYLLRIGVLSPSDLQNNKIYCESIFENGRTRLRYYTKENSFESENITESLDKSLMSVMDNVKKYIQQKGEALYNLGLNYGNYSPQETNPETDVQFEGVQSDIGPPVKVMSADGPVYAYDLGQSHGLLPKQIPKIMDVAMSLPDNIKHFQLLDPIYLNGIQPRVVLSPTLKEIAPKADVLMDIFQYHRAKMCLLRIDSRPPLGFSQMIKVAITSTSATDESAFNRQGVTYNLAKCPIMYFLVPFCDRDFMKTRDEKWFKILIEQITPPILRTDVPEPFRFRPSFEVLELDYYVHKDVQPAVTPTEGIPLTIIPTTALSVSVINNALLAPSTVSTGSTITLRGDVLAIDGAVAASNISNTPFYLLRAGTSGTITIINTGTALQLKSLSSTSQDCFILLLVSMN</sequence>
<feature type="transmembrane region" description="Helical" evidence="9">
    <location>
        <begin position="723"/>
        <end position="750"/>
    </location>
</feature>
<dbReference type="Pfam" id="PF00910">
    <property type="entry name" value="RNA_helicase"/>
    <property type="match status" value="1"/>
</dbReference>
<reference evidence="12" key="1">
    <citation type="submission" date="2018-12" db="EMBL/GenBank/DDBJ databases">
        <title>A novel picorna-like virus in a round pigtoe (Pleurobema coccineum) from the Mississippi River, USA.</title>
        <authorList>
            <person name="Goldberg T.L."/>
            <person name="Dunn C.D."/>
            <person name="Leiss E."/>
            <person name="Waller D."/>
        </authorList>
    </citation>
    <scope>NUCLEOTIDE SEQUENCE</scope>
    <source>
        <strain evidence="12">PC26</strain>
    </source>
</reference>
<feature type="domain" description="SF3 helicase" evidence="11">
    <location>
        <begin position="295"/>
        <end position="476"/>
    </location>
</feature>
<keyword evidence="6" id="KW-0067">ATP-binding</keyword>
<keyword evidence="1" id="KW-0696">RNA-directed RNA polymerase</keyword>
<evidence type="ECO:0000256" key="2">
    <source>
        <dbReference type="ARBA" id="ARBA00022679"/>
    </source>
</evidence>
<dbReference type="GO" id="GO:0003723">
    <property type="term" value="F:RNA binding"/>
    <property type="evidence" value="ECO:0007669"/>
    <property type="project" value="InterPro"/>
</dbReference>
<evidence type="ECO:0000256" key="5">
    <source>
        <dbReference type="ARBA" id="ARBA00022801"/>
    </source>
</evidence>
<dbReference type="InterPro" id="IPR043128">
    <property type="entry name" value="Rev_trsase/Diguanyl_cyclase"/>
</dbReference>
<dbReference type="GO" id="GO:0003968">
    <property type="term" value="F:RNA-directed RNA polymerase activity"/>
    <property type="evidence" value="ECO:0007669"/>
    <property type="project" value="UniProtKB-KW"/>
</dbReference>
<dbReference type="PROSITE" id="PS50507">
    <property type="entry name" value="RDRP_SSRNA_POS"/>
    <property type="match status" value="1"/>
</dbReference>
<dbReference type="InterPro" id="IPR000605">
    <property type="entry name" value="Helicase_SF3_ssDNA/RNA_vir"/>
</dbReference>
<keyword evidence="3" id="KW-0548">Nucleotidyltransferase</keyword>
<organism evidence="12">
    <name type="scientific">Mississippi River picorna-like virus 1</name>
    <dbReference type="NCBI Taxonomy" id="2656635"/>
    <lineage>
        <taxon>Viruses</taxon>
        <taxon>Riboviria</taxon>
        <taxon>Orthornavirae</taxon>
        <taxon>Pisuviricota</taxon>
        <taxon>Pisoniviricetes</taxon>
        <taxon>Picornavirales</taxon>
    </lineage>
</organism>
<dbReference type="GO" id="GO:0016787">
    <property type="term" value="F:hydrolase activity"/>
    <property type="evidence" value="ECO:0007669"/>
    <property type="project" value="UniProtKB-KW"/>
</dbReference>